<evidence type="ECO:0000313" key="3">
    <source>
        <dbReference type="Proteomes" id="UP001602058"/>
    </source>
</evidence>
<dbReference type="EMBL" id="JBIAWJ010000006">
    <property type="protein sequence ID" value="MFF4522888.1"/>
    <property type="molecule type" value="Genomic_DNA"/>
</dbReference>
<reference evidence="2 3" key="1">
    <citation type="submission" date="2024-10" db="EMBL/GenBank/DDBJ databases">
        <title>The Natural Products Discovery Center: Release of the First 8490 Sequenced Strains for Exploring Actinobacteria Biosynthetic Diversity.</title>
        <authorList>
            <person name="Kalkreuter E."/>
            <person name="Kautsar S.A."/>
            <person name="Yang D."/>
            <person name="Bader C.D."/>
            <person name="Teijaro C.N."/>
            <person name="Fluegel L."/>
            <person name="Davis C.M."/>
            <person name="Simpson J.R."/>
            <person name="Lauterbach L."/>
            <person name="Steele A.D."/>
            <person name="Gui C."/>
            <person name="Meng S."/>
            <person name="Li G."/>
            <person name="Viehrig K."/>
            <person name="Ye F."/>
            <person name="Su P."/>
            <person name="Kiefer A.F."/>
            <person name="Nichols A."/>
            <person name="Cepeda A.J."/>
            <person name="Yan W."/>
            <person name="Fan B."/>
            <person name="Jiang Y."/>
            <person name="Adhikari A."/>
            <person name="Zheng C.-J."/>
            <person name="Schuster L."/>
            <person name="Cowan T.M."/>
            <person name="Smanski M.J."/>
            <person name="Chevrette M.G."/>
            <person name="De Carvalho L.P.S."/>
            <person name="Shen B."/>
        </authorList>
    </citation>
    <scope>NUCLEOTIDE SEQUENCE [LARGE SCALE GENOMIC DNA]</scope>
    <source>
        <strain evidence="2 3">NPDC001390</strain>
    </source>
</reference>
<sequence>MSSVVRRAEGAMAMPGRHAAHRGDAVGQCGPARAIGVLEVEQCGPGGSGCGAGGRALDDPGGDEVGRPARGGADRHGGRLGKQRSHQHRASAQVVATQQSTGVGRGGGGIGHGRLQVLSKAGRQERKSRR</sequence>
<feature type="compositionally biased region" description="Basic and acidic residues" evidence="1">
    <location>
        <begin position="64"/>
        <end position="77"/>
    </location>
</feature>
<feature type="region of interest" description="Disordered" evidence="1">
    <location>
        <begin position="1"/>
        <end position="28"/>
    </location>
</feature>
<keyword evidence="3" id="KW-1185">Reference proteome</keyword>
<accession>A0ABW6ULG9</accession>
<dbReference type="RefSeq" id="WP_351077330.1">
    <property type="nucleotide sequence ID" value="NZ_JBEOZG010000003.1"/>
</dbReference>
<organism evidence="2 3">
    <name type="scientific">Streptomyces bluensis</name>
    <dbReference type="NCBI Taxonomy" id="33897"/>
    <lineage>
        <taxon>Bacteria</taxon>
        <taxon>Bacillati</taxon>
        <taxon>Actinomycetota</taxon>
        <taxon>Actinomycetes</taxon>
        <taxon>Kitasatosporales</taxon>
        <taxon>Streptomycetaceae</taxon>
        <taxon>Streptomyces</taxon>
    </lineage>
</organism>
<evidence type="ECO:0000256" key="1">
    <source>
        <dbReference type="SAM" id="MobiDB-lite"/>
    </source>
</evidence>
<evidence type="ECO:0000313" key="2">
    <source>
        <dbReference type="EMBL" id="MFF4522888.1"/>
    </source>
</evidence>
<name>A0ABW6ULG9_9ACTN</name>
<dbReference type="Proteomes" id="UP001602058">
    <property type="component" value="Unassembled WGS sequence"/>
</dbReference>
<feature type="compositionally biased region" description="Basic residues" evidence="1">
    <location>
        <begin position="78"/>
        <end position="89"/>
    </location>
</feature>
<feature type="compositionally biased region" description="Gly residues" evidence="1">
    <location>
        <begin position="103"/>
        <end position="112"/>
    </location>
</feature>
<gene>
    <name evidence="2" type="ORF">ACFY1D_15895</name>
</gene>
<feature type="region of interest" description="Disordered" evidence="1">
    <location>
        <begin position="48"/>
        <end position="130"/>
    </location>
</feature>
<proteinExistence type="predicted"/>
<comment type="caution">
    <text evidence="2">The sequence shown here is derived from an EMBL/GenBank/DDBJ whole genome shotgun (WGS) entry which is preliminary data.</text>
</comment>
<protein>
    <submittedName>
        <fullName evidence="2">Uncharacterized protein</fullName>
    </submittedName>
</protein>